<organism evidence="2 3">
    <name type="scientific">Ectobacillus funiculus</name>
    <dbReference type="NCBI Taxonomy" id="137993"/>
    <lineage>
        <taxon>Bacteria</taxon>
        <taxon>Bacillati</taxon>
        <taxon>Bacillota</taxon>
        <taxon>Bacilli</taxon>
        <taxon>Bacillales</taxon>
        <taxon>Bacillaceae</taxon>
        <taxon>Ectobacillus</taxon>
    </lineage>
</organism>
<dbReference type="Proteomes" id="UP001589609">
    <property type="component" value="Unassembled WGS sequence"/>
</dbReference>
<sequence length="153" mass="17618">MEDQVLVEHMLAWGIVFTVIMIIWGIAAYLLSAFALHTMAKKQGLEDAYFAFIPILNCKTWGDLVESKMPDYLRPETGWKVLGVFVACFILNFIPIVNFISSIVSLVLAIWIMYLLLERYTTNSVLFTVIHLITGSLFFPLHLFLIRKNEPRF</sequence>
<gene>
    <name evidence="2" type="ORF">ACFFMS_01010</name>
</gene>
<keyword evidence="1" id="KW-1133">Transmembrane helix</keyword>
<evidence type="ECO:0000256" key="1">
    <source>
        <dbReference type="SAM" id="Phobius"/>
    </source>
</evidence>
<keyword evidence="3" id="KW-1185">Reference proteome</keyword>
<keyword evidence="1" id="KW-0472">Membrane</keyword>
<evidence type="ECO:0000313" key="3">
    <source>
        <dbReference type="Proteomes" id="UP001589609"/>
    </source>
</evidence>
<dbReference type="RefSeq" id="WP_379947429.1">
    <property type="nucleotide sequence ID" value="NZ_JBHMAF010000004.1"/>
</dbReference>
<reference evidence="2 3" key="1">
    <citation type="submission" date="2024-09" db="EMBL/GenBank/DDBJ databases">
        <authorList>
            <person name="Sun Q."/>
            <person name="Mori K."/>
        </authorList>
    </citation>
    <scope>NUCLEOTIDE SEQUENCE [LARGE SCALE GENOMIC DNA]</scope>
    <source>
        <strain evidence="2 3">JCM 11201</strain>
    </source>
</reference>
<accession>A0ABV5W9S7</accession>
<comment type="caution">
    <text evidence="2">The sequence shown here is derived from an EMBL/GenBank/DDBJ whole genome shotgun (WGS) entry which is preliminary data.</text>
</comment>
<feature type="transmembrane region" description="Helical" evidence="1">
    <location>
        <begin position="81"/>
        <end position="114"/>
    </location>
</feature>
<dbReference type="EMBL" id="JBHMAF010000004">
    <property type="protein sequence ID" value="MFB9757136.1"/>
    <property type="molecule type" value="Genomic_DNA"/>
</dbReference>
<evidence type="ECO:0000313" key="2">
    <source>
        <dbReference type="EMBL" id="MFB9757136.1"/>
    </source>
</evidence>
<proteinExistence type="predicted"/>
<keyword evidence="1" id="KW-0812">Transmembrane</keyword>
<feature type="transmembrane region" description="Helical" evidence="1">
    <location>
        <begin position="12"/>
        <end position="36"/>
    </location>
</feature>
<name>A0ABV5W9S7_9BACI</name>
<feature type="transmembrane region" description="Helical" evidence="1">
    <location>
        <begin position="126"/>
        <end position="146"/>
    </location>
</feature>
<protein>
    <submittedName>
        <fullName evidence="2">Uncharacterized protein</fullName>
    </submittedName>
</protein>